<evidence type="ECO:0000313" key="2">
    <source>
        <dbReference type="EMBL" id="GAD78000.1"/>
    </source>
</evidence>
<accession>U3AW62</accession>
<reference evidence="2 3" key="1">
    <citation type="submission" date="2013-09" db="EMBL/GenBank/DDBJ databases">
        <title>Whole genome shotgun sequence of Vibrio azureus NBRC 104587.</title>
        <authorList>
            <person name="Isaki S."/>
            <person name="Hosoyama A."/>
            <person name="Numata M."/>
            <person name="Hashimoto M."/>
            <person name="Hosoyama Y."/>
            <person name="Tsuchikane K."/>
            <person name="Noguchi M."/>
            <person name="Hirakata S."/>
            <person name="Ichikawa N."/>
            <person name="Ohji S."/>
            <person name="Yamazoe A."/>
            <person name="Fujita N."/>
        </authorList>
    </citation>
    <scope>NUCLEOTIDE SEQUENCE [LARGE SCALE GENOMIC DNA]</scope>
    <source>
        <strain evidence="2 3">NBRC 104587</strain>
    </source>
</reference>
<gene>
    <name evidence="2" type="ORF">VAZ01S_108_00020</name>
</gene>
<dbReference type="SUPFAM" id="SSF52799">
    <property type="entry name" value="(Phosphotyrosine protein) phosphatases II"/>
    <property type="match status" value="1"/>
</dbReference>
<dbReference type="Gene3D" id="3.90.190.10">
    <property type="entry name" value="Protein tyrosine phosphatase superfamily"/>
    <property type="match status" value="1"/>
</dbReference>
<dbReference type="InterPro" id="IPR016130">
    <property type="entry name" value="Tyr_Pase_AS"/>
</dbReference>
<dbReference type="InterPro" id="IPR006668">
    <property type="entry name" value="Mg_transptr_MgtE_intracell_dom"/>
</dbReference>
<dbReference type="PROSITE" id="PS50056">
    <property type="entry name" value="TYR_PHOSPHATASE_2"/>
    <property type="match status" value="1"/>
</dbReference>
<dbReference type="SUPFAM" id="SSF158791">
    <property type="entry name" value="MgtE N-terminal domain-like"/>
    <property type="match status" value="1"/>
</dbReference>
<name>U3AW62_9VIBR</name>
<dbReference type="Proteomes" id="UP000016567">
    <property type="component" value="Unassembled WGS sequence"/>
</dbReference>
<sequence>MKISSFVKSHFSTVNISSSDAKMFKNDIKRIYNCKNVDRAINTVLKSSRKHDNLKIDKIATLTSALLSEKETKNKLLQSIDNKSPDKAATVIGNLPKGLSKDVLESISPGKAARILMNLPLGKQLDILTEMSPTRAVNALFQMPPSSADKIIDKLSIDIKTSADKDFIHEVMEKYHPLSGLERIGMINIQYVEKTNIIRGGAPYPPGHKREGKVDYNSDVVSALLRAEVRHVISFNEFLSPEISELDHAGITFTHFPTEDFTPPQMTDIQRASEICSNMTDGNVFIHCGAGFGRTGTVISGIEIIQDGTKKYKHERTRAYKNNGVETIEQVKLLDKLYETVS</sequence>
<dbReference type="Pfam" id="PF03448">
    <property type="entry name" value="MgtE_N"/>
    <property type="match status" value="1"/>
</dbReference>
<proteinExistence type="predicted"/>
<keyword evidence="3" id="KW-1185">Reference proteome</keyword>
<evidence type="ECO:0000313" key="3">
    <source>
        <dbReference type="Proteomes" id="UP000016567"/>
    </source>
</evidence>
<dbReference type="InterPro" id="IPR038076">
    <property type="entry name" value="MgtE_N_sf"/>
</dbReference>
<dbReference type="Gene3D" id="1.25.60.10">
    <property type="entry name" value="MgtE N-terminal domain-like"/>
    <property type="match status" value="1"/>
</dbReference>
<dbReference type="PROSITE" id="PS00383">
    <property type="entry name" value="TYR_PHOSPHATASE_1"/>
    <property type="match status" value="1"/>
</dbReference>
<organism evidence="2 3">
    <name type="scientific">Vibrio azureus NBRC 104587</name>
    <dbReference type="NCBI Taxonomy" id="1219077"/>
    <lineage>
        <taxon>Bacteria</taxon>
        <taxon>Pseudomonadati</taxon>
        <taxon>Pseudomonadota</taxon>
        <taxon>Gammaproteobacteria</taxon>
        <taxon>Vibrionales</taxon>
        <taxon>Vibrionaceae</taxon>
        <taxon>Vibrio</taxon>
    </lineage>
</organism>
<dbReference type="eggNOG" id="COG2365">
    <property type="taxonomic scope" value="Bacteria"/>
</dbReference>
<dbReference type="EMBL" id="BATL01000108">
    <property type="protein sequence ID" value="GAD78000.1"/>
    <property type="molecule type" value="Genomic_DNA"/>
</dbReference>
<dbReference type="STRING" id="1219077.VAZ01S_108_00020"/>
<dbReference type="InterPro" id="IPR000387">
    <property type="entry name" value="Tyr_Pase_dom"/>
</dbReference>
<dbReference type="Pfam" id="PF22785">
    <property type="entry name" value="Tc-R-P"/>
    <property type="match status" value="1"/>
</dbReference>
<dbReference type="InterPro" id="IPR029021">
    <property type="entry name" value="Prot-tyrosine_phosphatase-like"/>
</dbReference>
<feature type="domain" description="Tyrosine specific protein phosphatases" evidence="1">
    <location>
        <begin position="266"/>
        <end position="332"/>
    </location>
</feature>
<evidence type="ECO:0000259" key="1">
    <source>
        <dbReference type="PROSITE" id="PS50056"/>
    </source>
</evidence>
<dbReference type="PANTHER" id="PTHR23339">
    <property type="entry name" value="TYROSINE SPECIFIC PROTEIN PHOSPHATASE AND DUAL SPECIFICITY PROTEIN PHOSPHATASE"/>
    <property type="match status" value="1"/>
</dbReference>
<protein>
    <recommendedName>
        <fullName evidence="1">Tyrosine specific protein phosphatases domain-containing protein</fullName>
    </recommendedName>
</protein>
<dbReference type="AlphaFoldDB" id="U3AW62"/>
<dbReference type="InterPro" id="IPR050561">
    <property type="entry name" value="PTP"/>
</dbReference>
<comment type="caution">
    <text evidence="2">The sequence shown here is derived from an EMBL/GenBank/DDBJ whole genome shotgun (WGS) entry which is preliminary data.</text>
</comment>